<evidence type="ECO:0000313" key="1">
    <source>
        <dbReference type="EMBL" id="KAJ1369943.1"/>
    </source>
</evidence>
<sequence length="112" mass="12057">MAYSTATDIQSRVPGIATSETGAKGFVQRLVMQTPMTSAASHNLTKNLQTSGKVCSSELDVLESQGRSALLPDAVISTILSQLNVVVTYTPLMCPKVHLKIPDDMTMRGIKY</sequence>
<dbReference type="EMBL" id="JAHQIW010006703">
    <property type="protein sequence ID" value="KAJ1369943.1"/>
    <property type="molecule type" value="Genomic_DNA"/>
</dbReference>
<accession>A0AAD5R5A2</accession>
<comment type="caution">
    <text evidence="1">The sequence shown here is derived from an EMBL/GenBank/DDBJ whole genome shotgun (WGS) entry which is preliminary data.</text>
</comment>
<keyword evidence="2" id="KW-1185">Reference proteome</keyword>
<dbReference type="Proteomes" id="UP001196413">
    <property type="component" value="Unassembled WGS sequence"/>
</dbReference>
<reference evidence="1" key="1">
    <citation type="submission" date="2021-06" db="EMBL/GenBank/DDBJ databases">
        <title>Parelaphostrongylus tenuis whole genome reference sequence.</title>
        <authorList>
            <person name="Garwood T.J."/>
            <person name="Larsen P.A."/>
            <person name="Fountain-Jones N.M."/>
            <person name="Garbe J.R."/>
            <person name="Macchietto M.G."/>
            <person name="Kania S.A."/>
            <person name="Gerhold R.W."/>
            <person name="Richards J.E."/>
            <person name="Wolf T.M."/>
        </authorList>
    </citation>
    <scope>NUCLEOTIDE SEQUENCE</scope>
    <source>
        <strain evidence="1">MNPRO001-30</strain>
        <tissue evidence="1">Meninges</tissue>
    </source>
</reference>
<gene>
    <name evidence="1" type="ORF">KIN20_031557</name>
</gene>
<protein>
    <submittedName>
        <fullName evidence="1">Uncharacterized protein</fullName>
    </submittedName>
</protein>
<evidence type="ECO:0000313" key="2">
    <source>
        <dbReference type="Proteomes" id="UP001196413"/>
    </source>
</evidence>
<name>A0AAD5R5A2_PARTN</name>
<dbReference type="AlphaFoldDB" id="A0AAD5R5A2"/>
<proteinExistence type="predicted"/>
<organism evidence="1 2">
    <name type="scientific">Parelaphostrongylus tenuis</name>
    <name type="common">Meningeal worm</name>
    <dbReference type="NCBI Taxonomy" id="148309"/>
    <lineage>
        <taxon>Eukaryota</taxon>
        <taxon>Metazoa</taxon>
        <taxon>Ecdysozoa</taxon>
        <taxon>Nematoda</taxon>
        <taxon>Chromadorea</taxon>
        <taxon>Rhabditida</taxon>
        <taxon>Rhabditina</taxon>
        <taxon>Rhabditomorpha</taxon>
        <taxon>Strongyloidea</taxon>
        <taxon>Metastrongylidae</taxon>
        <taxon>Parelaphostrongylus</taxon>
    </lineage>
</organism>